<sequence length="505" mass="54152">MDQLLQQKPRQNFAGLWNISFGFFGIQIGFALQNANMSRVFQTLGSSIDDLPALWVAAPLTGLLVQPIIGHLSDRTWNRLGRRRPYFLAGAILSALALFLMPLSPAFGAPLLFAAAMLWLLDASLNISMEPFRAFVGDMLHTDQHAAGYAVQTAFIGAGAVVGSIFPWFLEQLGVSNLAADGGIPDTVKWSFWGGGLALFCAVLWTIVTTREYSPEQQAAFAHAQEAAPQHPVRALASKSYVGGALWIGAGLAVMLAVDRLALEKEVLLLGALLAAYGIISGIGIALARQGRSANMLSSIVGDFAGMPDVMKRLALVQFFSWSALFIMWINTTPVVTQYVFGSTDTTSAAYNEGANWVNVLFTVYNAVAAVAALALLPWLSRRVGQVMTHSICLTLGAGGFLMFVFVRDATLLLLAEVGIGIAWASILAMPYAILASNLPQAKLGIYMGLFNVFVVVPQLLVATVMGSIMQAFFPGEPVWTMLFAAASWLVAALAMQRVRAAIPS</sequence>
<feature type="transmembrane region" description="Helical" evidence="6">
    <location>
        <begin position="479"/>
        <end position="496"/>
    </location>
</feature>
<protein>
    <submittedName>
        <fullName evidence="8">MFS transporter</fullName>
    </submittedName>
</protein>
<dbReference type="SUPFAM" id="SSF103473">
    <property type="entry name" value="MFS general substrate transporter"/>
    <property type="match status" value="1"/>
</dbReference>
<reference evidence="8 9" key="1">
    <citation type="submission" date="2019-01" db="EMBL/GenBank/DDBJ databases">
        <title>Complete genome sequence of Erythrobacter flavus KJ5.</title>
        <authorList>
            <person name="Kanesaki Y."/>
            <person name="Brotosudarmo T."/>
            <person name="Moriuchi R."/>
            <person name="Awai K."/>
        </authorList>
    </citation>
    <scope>NUCLEOTIDE SEQUENCE [LARGE SCALE GENOMIC DNA]</scope>
    <source>
        <strain evidence="8 9">KJ5</strain>
    </source>
</reference>
<dbReference type="InterPro" id="IPR020846">
    <property type="entry name" value="MFS_dom"/>
</dbReference>
<feature type="transmembrane region" description="Helical" evidence="6">
    <location>
        <begin position="413"/>
        <end position="435"/>
    </location>
</feature>
<feature type="transmembrane region" description="Helical" evidence="6">
    <location>
        <begin position="241"/>
        <end position="262"/>
    </location>
</feature>
<evidence type="ECO:0000313" key="8">
    <source>
        <dbReference type="EMBL" id="BBI20690.1"/>
    </source>
</evidence>
<name>A0A3T1CIC5_9SPHN</name>
<feature type="transmembrane region" description="Helical" evidence="6">
    <location>
        <begin position="190"/>
        <end position="208"/>
    </location>
</feature>
<dbReference type="EMBL" id="AP019389">
    <property type="protein sequence ID" value="BBI20690.1"/>
    <property type="molecule type" value="Genomic_DNA"/>
</dbReference>
<dbReference type="Proteomes" id="UP000290057">
    <property type="component" value="Chromosome"/>
</dbReference>
<feature type="transmembrane region" description="Helical" evidence="6">
    <location>
        <begin position="107"/>
        <end position="125"/>
    </location>
</feature>
<feature type="transmembrane region" description="Helical" evidence="6">
    <location>
        <begin position="52"/>
        <end position="73"/>
    </location>
</feature>
<evidence type="ECO:0000256" key="2">
    <source>
        <dbReference type="ARBA" id="ARBA00022448"/>
    </source>
</evidence>
<organism evidence="8 9">
    <name type="scientific">Qipengyuania flava</name>
    <dbReference type="NCBI Taxonomy" id="192812"/>
    <lineage>
        <taxon>Bacteria</taxon>
        <taxon>Pseudomonadati</taxon>
        <taxon>Pseudomonadota</taxon>
        <taxon>Alphaproteobacteria</taxon>
        <taxon>Sphingomonadales</taxon>
        <taxon>Erythrobacteraceae</taxon>
        <taxon>Qipengyuania</taxon>
    </lineage>
</organism>
<comment type="subcellular location">
    <subcellularLocation>
        <location evidence="1">Membrane</location>
        <topology evidence="1">Multi-pass membrane protein</topology>
    </subcellularLocation>
</comment>
<dbReference type="PANTHER" id="PTHR19432">
    <property type="entry name" value="SUGAR TRANSPORTER"/>
    <property type="match status" value="1"/>
</dbReference>
<evidence type="ECO:0000259" key="7">
    <source>
        <dbReference type="PROSITE" id="PS50850"/>
    </source>
</evidence>
<dbReference type="PROSITE" id="PS50850">
    <property type="entry name" value="MFS"/>
    <property type="match status" value="1"/>
</dbReference>
<feature type="domain" description="Major facilitator superfamily (MFS) profile" evidence="7">
    <location>
        <begin position="310"/>
        <end position="505"/>
    </location>
</feature>
<evidence type="ECO:0000256" key="1">
    <source>
        <dbReference type="ARBA" id="ARBA00004141"/>
    </source>
</evidence>
<dbReference type="GO" id="GO:0016020">
    <property type="term" value="C:membrane"/>
    <property type="evidence" value="ECO:0007669"/>
    <property type="project" value="UniProtKB-SubCell"/>
</dbReference>
<proteinExistence type="predicted"/>
<feature type="transmembrane region" description="Helical" evidence="6">
    <location>
        <begin position="357"/>
        <end position="380"/>
    </location>
</feature>
<dbReference type="InterPro" id="IPR011701">
    <property type="entry name" value="MFS"/>
</dbReference>
<feature type="transmembrane region" description="Helical" evidence="6">
    <location>
        <begin position="85"/>
        <end position="101"/>
    </location>
</feature>
<dbReference type="Pfam" id="PF07690">
    <property type="entry name" value="MFS_1"/>
    <property type="match status" value="1"/>
</dbReference>
<evidence type="ECO:0000313" key="9">
    <source>
        <dbReference type="Proteomes" id="UP000290057"/>
    </source>
</evidence>
<dbReference type="AlphaFoldDB" id="A0A3T1CIC5"/>
<feature type="transmembrane region" description="Helical" evidence="6">
    <location>
        <begin position="387"/>
        <end position="407"/>
    </location>
</feature>
<feature type="transmembrane region" description="Helical" evidence="6">
    <location>
        <begin position="447"/>
        <end position="473"/>
    </location>
</feature>
<keyword evidence="9" id="KW-1185">Reference proteome</keyword>
<keyword evidence="2" id="KW-0813">Transport</keyword>
<keyword evidence="4 6" id="KW-1133">Transmembrane helix</keyword>
<evidence type="ECO:0000256" key="5">
    <source>
        <dbReference type="ARBA" id="ARBA00023136"/>
    </source>
</evidence>
<keyword evidence="5 6" id="KW-0472">Membrane</keyword>
<feature type="transmembrane region" description="Helical" evidence="6">
    <location>
        <begin position="314"/>
        <end position="337"/>
    </location>
</feature>
<dbReference type="InterPro" id="IPR036259">
    <property type="entry name" value="MFS_trans_sf"/>
</dbReference>
<evidence type="ECO:0000256" key="6">
    <source>
        <dbReference type="SAM" id="Phobius"/>
    </source>
</evidence>
<feature type="transmembrane region" description="Helical" evidence="6">
    <location>
        <begin position="12"/>
        <end position="32"/>
    </location>
</feature>
<evidence type="ECO:0000256" key="4">
    <source>
        <dbReference type="ARBA" id="ARBA00022989"/>
    </source>
</evidence>
<feature type="transmembrane region" description="Helical" evidence="6">
    <location>
        <begin position="146"/>
        <end position="170"/>
    </location>
</feature>
<keyword evidence="3 6" id="KW-0812">Transmembrane</keyword>
<evidence type="ECO:0000256" key="3">
    <source>
        <dbReference type="ARBA" id="ARBA00022692"/>
    </source>
</evidence>
<dbReference type="RefSeq" id="WP_130586460.1">
    <property type="nucleotide sequence ID" value="NZ_AP019389.1"/>
</dbReference>
<feature type="transmembrane region" description="Helical" evidence="6">
    <location>
        <begin position="268"/>
        <end position="288"/>
    </location>
</feature>
<dbReference type="GO" id="GO:0022857">
    <property type="term" value="F:transmembrane transporter activity"/>
    <property type="evidence" value="ECO:0007669"/>
    <property type="project" value="InterPro"/>
</dbReference>
<dbReference type="PANTHER" id="PTHR19432:SF35">
    <property type="entry name" value="SOLUTE CARRIER FAMILY 45 MEMBER 3 ISOFORM X1"/>
    <property type="match status" value="1"/>
</dbReference>
<gene>
    <name evidence="8" type="primary">suc1</name>
    <name evidence="8" type="ORF">EKJ_15370</name>
</gene>
<accession>A0A3T1CIC5</accession>
<dbReference type="Gene3D" id="1.20.1250.20">
    <property type="entry name" value="MFS general substrate transporter like domains"/>
    <property type="match status" value="1"/>
</dbReference>